<reference evidence="2" key="1">
    <citation type="journal article" date="2022" name="Mol. Ecol. Resour.">
        <title>The genomes of chicory, endive, great burdock and yacon provide insights into Asteraceae palaeo-polyploidization history and plant inulin production.</title>
        <authorList>
            <person name="Fan W."/>
            <person name="Wang S."/>
            <person name="Wang H."/>
            <person name="Wang A."/>
            <person name="Jiang F."/>
            <person name="Liu H."/>
            <person name="Zhao H."/>
            <person name="Xu D."/>
            <person name="Zhang Y."/>
        </authorList>
    </citation>
    <scope>NUCLEOTIDE SEQUENCE [LARGE SCALE GENOMIC DNA]</scope>
    <source>
        <strain evidence="2">cv. Niubang</strain>
    </source>
</reference>
<gene>
    <name evidence="1" type="ORF">L6452_20019</name>
</gene>
<evidence type="ECO:0000313" key="2">
    <source>
        <dbReference type="Proteomes" id="UP001055879"/>
    </source>
</evidence>
<accession>A0ACB9BBI6</accession>
<protein>
    <submittedName>
        <fullName evidence="1">Uncharacterized protein</fullName>
    </submittedName>
</protein>
<dbReference type="Proteomes" id="UP001055879">
    <property type="component" value="Linkage Group LG06"/>
</dbReference>
<evidence type="ECO:0000313" key="1">
    <source>
        <dbReference type="EMBL" id="KAI3719126.1"/>
    </source>
</evidence>
<proteinExistence type="predicted"/>
<comment type="caution">
    <text evidence="1">The sequence shown here is derived from an EMBL/GenBank/DDBJ whole genome shotgun (WGS) entry which is preliminary data.</text>
</comment>
<name>A0ACB9BBI6_ARCLA</name>
<reference evidence="1 2" key="2">
    <citation type="journal article" date="2022" name="Mol. Ecol. Resour.">
        <title>The genomes of chicory, endive, great burdock and yacon provide insights into Asteraceae paleo-polyploidization history and plant inulin production.</title>
        <authorList>
            <person name="Fan W."/>
            <person name="Wang S."/>
            <person name="Wang H."/>
            <person name="Wang A."/>
            <person name="Jiang F."/>
            <person name="Liu H."/>
            <person name="Zhao H."/>
            <person name="Xu D."/>
            <person name="Zhang Y."/>
        </authorList>
    </citation>
    <scope>NUCLEOTIDE SEQUENCE [LARGE SCALE GENOMIC DNA]</scope>
    <source>
        <strain evidence="2">cv. Niubang</strain>
    </source>
</reference>
<keyword evidence="2" id="KW-1185">Reference proteome</keyword>
<dbReference type="EMBL" id="CM042052">
    <property type="protein sequence ID" value="KAI3719126.1"/>
    <property type="molecule type" value="Genomic_DNA"/>
</dbReference>
<organism evidence="1 2">
    <name type="scientific">Arctium lappa</name>
    <name type="common">Greater burdock</name>
    <name type="synonym">Lappa major</name>
    <dbReference type="NCBI Taxonomy" id="4217"/>
    <lineage>
        <taxon>Eukaryota</taxon>
        <taxon>Viridiplantae</taxon>
        <taxon>Streptophyta</taxon>
        <taxon>Embryophyta</taxon>
        <taxon>Tracheophyta</taxon>
        <taxon>Spermatophyta</taxon>
        <taxon>Magnoliopsida</taxon>
        <taxon>eudicotyledons</taxon>
        <taxon>Gunneridae</taxon>
        <taxon>Pentapetalae</taxon>
        <taxon>asterids</taxon>
        <taxon>campanulids</taxon>
        <taxon>Asterales</taxon>
        <taxon>Asteraceae</taxon>
        <taxon>Carduoideae</taxon>
        <taxon>Cardueae</taxon>
        <taxon>Arctiinae</taxon>
        <taxon>Arctium</taxon>
    </lineage>
</organism>
<sequence>MTEEFQESDLVFPENPVGNGKEVRYPKVGKRKSDKKKQKKSSVPVRIPEEFAGSSWIRQYLQAHSKDDDDAKEEEVVPPHVIVDRRITGKVAFSLCSGNGRTLKGRDLREVRDSILRMTGFLES</sequence>